<dbReference type="EMBL" id="BMKQ01000001">
    <property type="protein sequence ID" value="GGF37827.1"/>
    <property type="molecule type" value="Genomic_DNA"/>
</dbReference>
<dbReference type="SUPFAM" id="SSF55729">
    <property type="entry name" value="Acyl-CoA N-acyltransferases (Nat)"/>
    <property type="match status" value="1"/>
</dbReference>
<feature type="compositionally biased region" description="Basic and acidic residues" evidence="3">
    <location>
        <begin position="136"/>
        <end position="147"/>
    </location>
</feature>
<dbReference type="AlphaFoldDB" id="A0A917BF67"/>
<organism evidence="5 6">
    <name type="scientific">Marmoricola endophyticus</name>
    <dbReference type="NCBI Taxonomy" id="2040280"/>
    <lineage>
        <taxon>Bacteria</taxon>
        <taxon>Bacillati</taxon>
        <taxon>Actinomycetota</taxon>
        <taxon>Actinomycetes</taxon>
        <taxon>Propionibacteriales</taxon>
        <taxon>Nocardioidaceae</taxon>
        <taxon>Marmoricola</taxon>
    </lineage>
</organism>
<dbReference type="PROSITE" id="PS51186">
    <property type="entry name" value="GNAT"/>
    <property type="match status" value="1"/>
</dbReference>
<reference evidence="5" key="2">
    <citation type="submission" date="2020-09" db="EMBL/GenBank/DDBJ databases">
        <authorList>
            <person name="Sun Q."/>
            <person name="Zhou Y."/>
        </authorList>
    </citation>
    <scope>NUCLEOTIDE SEQUENCE</scope>
    <source>
        <strain evidence="5">CGMCC 1.16067</strain>
    </source>
</reference>
<evidence type="ECO:0000256" key="2">
    <source>
        <dbReference type="ARBA" id="ARBA00023315"/>
    </source>
</evidence>
<keyword evidence="2" id="KW-0012">Acyltransferase</keyword>
<keyword evidence="6" id="KW-1185">Reference proteome</keyword>
<dbReference type="InterPro" id="IPR016181">
    <property type="entry name" value="Acyl_CoA_acyltransferase"/>
</dbReference>
<dbReference type="PANTHER" id="PTHR43877">
    <property type="entry name" value="AMINOALKYLPHOSPHONATE N-ACETYLTRANSFERASE-RELATED-RELATED"/>
    <property type="match status" value="1"/>
</dbReference>
<accession>A0A917BF67</accession>
<dbReference type="Gene3D" id="3.40.630.30">
    <property type="match status" value="1"/>
</dbReference>
<dbReference type="Proteomes" id="UP000649179">
    <property type="component" value="Unassembled WGS sequence"/>
</dbReference>
<evidence type="ECO:0000256" key="1">
    <source>
        <dbReference type="ARBA" id="ARBA00022679"/>
    </source>
</evidence>
<reference evidence="5" key="1">
    <citation type="journal article" date="2014" name="Int. J. Syst. Evol. Microbiol.">
        <title>Complete genome sequence of Corynebacterium casei LMG S-19264T (=DSM 44701T), isolated from a smear-ripened cheese.</title>
        <authorList>
            <consortium name="US DOE Joint Genome Institute (JGI-PGF)"/>
            <person name="Walter F."/>
            <person name="Albersmeier A."/>
            <person name="Kalinowski J."/>
            <person name="Ruckert C."/>
        </authorList>
    </citation>
    <scope>NUCLEOTIDE SEQUENCE</scope>
    <source>
        <strain evidence="5">CGMCC 1.16067</strain>
    </source>
</reference>
<sequence length="164" mass="17842">MTRSEDVVLQPAVAGDADEVAALHLAAREAAYPLMPPAVHPREDVRRHVARTVRSGTQETWVARGDVGLLGYVTLTPTWLDALYVAPAHQRCGVGSALIELVKALRPAGFGLWVFVSNAPARAFYRRHGLVEVETTDGHDNEERAPDVRMTWTSDAPAGPVRLS</sequence>
<evidence type="ECO:0000256" key="3">
    <source>
        <dbReference type="SAM" id="MobiDB-lite"/>
    </source>
</evidence>
<keyword evidence="1" id="KW-0808">Transferase</keyword>
<evidence type="ECO:0000259" key="4">
    <source>
        <dbReference type="PROSITE" id="PS51186"/>
    </source>
</evidence>
<dbReference type="InterPro" id="IPR000182">
    <property type="entry name" value="GNAT_dom"/>
</dbReference>
<dbReference type="GO" id="GO:0016747">
    <property type="term" value="F:acyltransferase activity, transferring groups other than amino-acyl groups"/>
    <property type="evidence" value="ECO:0007669"/>
    <property type="project" value="InterPro"/>
</dbReference>
<comment type="caution">
    <text evidence="5">The sequence shown here is derived from an EMBL/GenBank/DDBJ whole genome shotgun (WGS) entry which is preliminary data.</text>
</comment>
<evidence type="ECO:0000313" key="6">
    <source>
        <dbReference type="Proteomes" id="UP000649179"/>
    </source>
</evidence>
<dbReference type="Pfam" id="PF13508">
    <property type="entry name" value="Acetyltransf_7"/>
    <property type="match status" value="1"/>
</dbReference>
<dbReference type="RefSeq" id="WP_188778652.1">
    <property type="nucleotide sequence ID" value="NZ_BMKQ01000001.1"/>
</dbReference>
<dbReference type="InterPro" id="IPR050832">
    <property type="entry name" value="Bact_Acetyltransf"/>
</dbReference>
<feature type="region of interest" description="Disordered" evidence="3">
    <location>
        <begin position="136"/>
        <end position="164"/>
    </location>
</feature>
<dbReference type="CDD" id="cd04301">
    <property type="entry name" value="NAT_SF"/>
    <property type="match status" value="1"/>
</dbReference>
<name>A0A917BF67_9ACTN</name>
<feature type="domain" description="N-acetyltransferase" evidence="4">
    <location>
        <begin position="7"/>
        <end position="155"/>
    </location>
</feature>
<evidence type="ECO:0000313" key="5">
    <source>
        <dbReference type="EMBL" id="GGF37827.1"/>
    </source>
</evidence>
<proteinExistence type="predicted"/>
<gene>
    <name evidence="5" type="ORF">GCM10011519_09230</name>
</gene>
<protein>
    <submittedName>
        <fullName evidence="5">Acetyltransferase</fullName>
    </submittedName>
</protein>